<dbReference type="EMBL" id="MU826375">
    <property type="protein sequence ID" value="KAJ7377644.1"/>
    <property type="molecule type" value="Genomic_DNA"/>
</dbReference>
<comment type="caution">
    <text evidence="1">The sequence shown here is derived from an EMBL/GenBank/DDBJ whole genome shotgun (WGS) entry which is preliminary data.</text>
</comment>
<name>A0A9W9ZAY1_9CNID</name>
<proteinExistence type="predicted"/>
<organism evidence="1 2">
    <name type="scientific">Desmophyllum pertusum</name>
    <dbReference type="NCBI Taxonomy" id="174260"/>
    <lineage>
        <taxon>Eukaryota</taxon>
        <taxon>Metazoa</taxon>
        <taxon>Cnidaria</taxon>
        <taxon>Anthozoa</taxon>
        <taxon>Hexacorallia</taxon>
        <taxon>Scleractinia</taxon>
        <taxon>Caryophylliina</taxon>
        <taxon>Caryophylliidae</taxon>
        <taxon>Desmophyllum</taxon>
    </lineage>
</organism>
<sequence>MLIPHPLKSLAKAMETMGEIGEMFIKKKIKELEEMADRGDSQENQVHVPLLTYLLAKKEVTLEEVCNQ</sequence>
<keyword evidence="2" id="KW-1185">Reference proteome</keyword>
<protein>
    <submittedName>
        <fullName evidence="1">Uncharacterized protein</fullName>
    </submittedName>
</protein>
<dbReference type="AlphaFoldDB" id="A0A9W9ZAY1"/>
<evidence type="ECO:0000313" key="1">
    <source>
        <dbReference type="EMBL" id="KAJ7377644.1"/>
    </source>
</evidence>
<evidence type="ECO:0000313" key="2">
    <source>
        <dbReference type="Proteomes" id="UP001163046"/>
    </source>
</evidence>
<dbReference type="Proteomes" id="UP001163046">
    <property type="component" value="Unassembled WGS sequence"/>
</dbReference>
<accession>A0A9W9ZAY1</accession>
<gene>
    <name evidence="1" type="ORF">OS493_027722</name>
</gene>
<reference evidence="1" key="1">
    <citation type="submission" date="2023-01" db="EMBL/GenBank/DDBJ databases">
        <title>Genome assembly of the deep-sea coral Lophelia pertusa.</title>
        <authorList>
            <person name="Herrera S."/>
            <person name="Cordes E."/>
        </authorList>
    </citation>
    <scope>NUCLEOTIDE SEQUENCE</scope>
    <source>
        <strain evidence="1">USNM1676648</strain>
        <tissue evidence="1">Polyp</tissue>
    </source>
</reference>